<evidence type="ECO:0000313" key="3">
    <source>
        <dbReference type="EMBL" id="MBO9153797.1"/>
    </source>
</evidence>
<dbReference type="Gene3D" id="1.20.120.450">
    <property type="entry name" value="dinb family like domain"/>
    <property type="match status" value="1"/>
</dbReference>
<dbReference type="PANTHER" id="PTHR37302">
    <property type="entry name" value="SLR1116 PROTEIN"/>
    <property type="match status" value="1"/>
</dbReference>
<accession>A0ABS3YGH8</accession>
<organism evidence="3 4">
    <name type="scientific">Chitinophaga chungangae</name>
    <dbReference type="NCBI Taxonomy" id="2821488"/>
    <lineage>
        <taxon>Bacteria</taxon>
        <taxon>Pseudomonadati</taxon>
        <taxon>Bacteroidota</taxon>
        <taxon>Chitinophagia</taxon>
        <taxon>Chitinophagales</taxon>
        <taxon>Chitinophagaceae</taxon>
        <taxon>Chitinophaga</taxon>
    </lineage>
</organism>
<protein>
    <submittedName>
        <fullName evidence="3">DinB family protein</fullName>
    </submittedName>
</protein>
<dbReference type="InterPro" id="IPR034660">
    <property type="entry name" value="DinB/YfiT-like"/>
</dbReference>
<keyword evidence="2" id="KW-0479">Metal-binding</keyword>
<dbReference type="SUPFAM" id="SSF109854">
    <property type="entry name" value="DinB/YfiT-like putative metalloenzymes"/>
    <property type="match status" value="1"/>
</dbReference>
<dbReference type="Proteomes" id="UP000679126">
    <property type="component" value="Unassembled WGS sequence"/>
</dbReference>
<dbReference type="InterPro" id="IPR007837">
    <property type="entry name" value="DinB"/>
</dbReference>
<dbReference type="Pfam" id="PF05163">
    <property type="entry name" value="DinB"/>
    <property type="match status" value="1"/>
</dbReference>
<dbReference type="RefSeq" id="WP_209146920.1">
    <property type="nucleotide sequence ID" value="NZ_JAGHKP010000003.1"/>
</dbReference>
<proteinExistence type="inferred from homology"/>
<evidence type="ECO:0000256" key="2">
    <source>
        <dbReference type="ARBA" id="ARBA00022723"/>
    </source>
</evidence>
<dbReference type="PANTHER" id="PTHR37302:SF3">
    <property type="entry name" value="DAMAGE-INDUCIBLE PROTEIN DINB"/>
    <property type="match status" value="1"/>
</dbReference>
<evidence type="ECO:0000256" key="1">
    <source>
        <dbReference type="ARBA" id="ARBA00008635"/>
    </source>
</evidence>
<evidence type="ECO:0000313" key="4">
    <source>
        <dbReference type="Proteomes" id="UP000679126"/>
    </source>
</evidence>
<keyword evidence="4" id="KW-1185">Reference proteome</keyword>
<sequence>MQQTTVSPMVYLVQNYADYNLWANERLVNWLRTKPEEVVGREVPSSFPSIQKTLVHIWQTQRYWLSILRKEEAQTYDEYTGTLEDTYSGILEQSREMAGFIRTLNADAVLGTTLIVSPWFQSDFPNFEYIIHAVTHSTYHRGQITTIGRNLGFTDAPMTDYNFYNVNGKN</sequence>
<reference evidence="4" key="1">
    <citation type="submission" date="2021-03" db="EMBL/GenBank/DDBJ databases">
        <title>Assistant Professor.</title>
        <authorList>
            <person name="Huq M.A."/>
        </authorList>
    </citation>
    <scope>NUCLEOTIDE SEQUENCE [LARGE SCALE GENOMIC DNA]</scope>
    <source>
        <strain evidence="4">MAH-28</strain>
    </source>
</reference>
<dbReference type="EMBL" id="JAGHKP010000003">
    <property type="protein sequence ID" value="MBO9153797.1"/>
    <property type="molecule type" value="Genomic_DNA"/>
</dbReference>
<comment type="similarity">
    <text evidence="1">Belongs to the DinB family.</text>
</comment>
<name>A0ABS3YGH8_9BACT</name>
<gene>
    <name evidence="3" type="ORF">J7I43_16335</name>
</gene>
<comment type="caution">
    <text evidence="3">The sequence shown here is derived from an EMBL/GenBank/DDBJ whole genome shotgun (WGS) entry which is preliminary data.</text>
</comment>